<comment type="similarity">
    <text evidence="2">Belongs to the 'phage' integrase family.</text>
</comment>
<keyword evidence="3" id="KW-0229">DNA integration</keyword>
<gene>
    <name evidence="9" type="primary">xerC_1</name>
    <name evidence="9" type="ORF">BEI61_03992</name>
</gene>
<dbReference type="Proteomes" id="UP000094067">
    <property type="component" value="Unassembled WGS sequence"/>
</dbReference>
<evidence type="ECO:0000256" key="2">
    <source>
        <dbReference type="ARBA" id="ARBA00008857"/>
    </source>
</evidence>
<dbReference type="PROSITE" id="PS51900">
    <property type="entry name" value="CB"/>
    <property type="match status" value="1"/>
</dbReference>
<evidence type="ECO:0000256" key="5">
    <source>
        <dbReference type="ARBA" id="ARBA00023172"/>
    </source>
</evidence>
<dbReference type="InterPro" id="IPR010998">
    <property type="entry name" value="Integrase_recombinase_N"/>
</dbReference>
<reference evidence="9 10" key="1">
    <citation type="submission" date="2016-07" db="EMBL/GenBank/DDBJ databases">
        <title>Characterization of isolates of Eisenbergiella tayi derived from blood cultures, using whole genome sequencing.</title>
        <authorList>
            <person name="Burdz T."/>
            <person name="Wiebe D."/>
            <person name="Huynh C."/>
            <person name="Bernard K."/>
        </authorList>
    </citation>
    <scope>NUCLEOTIDE SEQUENCE [LARGE SCALE GENOMIC DNA]</scope>
    <source>
        <strain evidence="9 10">NML 110608</strain>
    </source>
</reference>
<dbReference type="InterPro" id="IPR002104">
    <property type="entry name" value="Integrase_catalytic"/>
</dbReference>
<keyword evidence="4 6" id="KW-0238">DNA-binding</keyword>
<comment type="function">
    <text evidence="1">Site-specific tyrosine recombinase, which acts by catalyzing the cutting and rejoining of the recombining DNA molecules.</text>
</comment>
<evidence type="ECO:0000259" key="8">
    <source>
        <dbReference type="PROSITE" id="PS51900"/>
    </source>
</evidence>
<accession>A0A1E3A388</accession>
<protein>
    <submittedName>
        <fullName evidence="9">Tyrosine recombinase XerC</fullName>
    </submittedName>
</protein>
<evidence type="ECO:0000256" key="4">
    <source>
        <dbReference type="ARBA" id="ARBA00023125"/>
    </source>
</evidence>
<comment type="caution">
    <text evidence="9">The sequence shown here is derived from an EMBL/GenBank/DDBJ whole genome shotgun (WGS) entry which is preliminary data.</text>
</comment>
<dbReference type="Gene3D" id="1.10.443.10">
    <property type="entry name" value="Intergrase catalytic core"/>
    <property type="match status" value="1"/>
</dbReference>
<evidence type="ECO:0000256" key="3">
    <source>
        <dbReference type="ARBA" id="ARBA00022908"/>
    </source>
</evidence>
<dbReference type="GO" id="GO:0015074">
    <property type="term" value="P:DNA integration"/>
    <property type="evidence" value="ECO:0007669"/>
    <property type="project" value="UniProtKB-KW"/>
</dbReference>
<dbReference type="GO" id="GO:0003677">
    <property type="term" value="F:DNA binding"/>
    <property type="evidence" value="ECO:0007669"/>
    <property type="project" value="UniProtKB-UniRule"/>
</dbReference>
<dbReference type="Pfam" id="PF13495">
    <property type="entry name" value="Phage_int_SAM_4"/>
    <property type="match status" value="1"/>
</dbReference>
<dbReference type="GO" id="GO:0006310">
    <property type="term" value="P:DNA recombination"/>
    <property type="evidence" value="ECO:0007669"/>
    <property type="project" value="UniProtKB-KW"/>
</dbReference>
<dbReference type="EMBL" id="MCGH01000003">
    <property type="protein sequence ID" value="ODM03198.1"/>
    <property type="molecule type" value="Genomic_DNA"/>
</dbReference>
<name>A0A1E3A388_9FIRM</name>
<dbReference type="CDD" id="cd00397">
    <property type="entry name" value="DNA_BRE_C"/>
    <property type="match status" value="1"/>
</dbReference>
<evidence type="ECO:0000259" key="7">
    <source>
        <dbReference type="PROSITE" id="PS51898"/>
    </source>
</evidence>
<dbReference type="AlphaFoldDB" id="A0A1E3A388"/>
<organism evidence="9 10">
    <name type="scientific">Eisenbergiella tayi</name>
    <dbReference type="NCBI Taxonomy" id="1432052"/>
    <lineage>
        <taxon>Bacteria</taxon>
        <taxon>Bacillati</taxon>
        <taxon>Bacillota</taxon>
        <taxon>Clostridia</taxon>
        <taxon>Lachnospirales</taxon>
        <taxon>Lachnospiraceae</taxon>
        <taxon>Eisenbergiella</taxon>
    </lineage>
</organism>
<feature type="domain" description="Core-binding (CB)" evidence="8">
    <location>
        <begin position="46"/>
        <end position="134"/>
    </location>
</feature>
<keyword evidence="5" id="KW-0233">DNA recombination</keyword>
<evidence type="ECO:0000256" key="1">
    <source>
        <dbReference type="ARBA" id="ARBA00003283"/>
    </source>
</evidence>
<dbReference type="PANTHER" id="PTHR30349:SF41">
    <property type="entry name" value="INTEGRASE_RECOMBINASE PROTEIN MJ0367-RELATED"/>
    <property type="match status" value="1"/>
</dbReference>
<dbReference type="InterPro" id="IPR013762">
    <property type="entry name" value="Integrase-like_cat_sf"/>
</dbReference>
<dbReference type="InterPro" id="IPR044068">
    <property type="entry name" value="CB"/>
</dbReference>
<proteinExistence type="inferred from homology"/>
<dbReference type="InterPro" id="IPR050090">
    <property type="entry name" value="Tyrosine_recombinase_XerCD"/>
</dbReference>
<evidence type="ECO:0000313" key="10">
    <source>
        <dbReference type="Proteomes" id="UP000094067"/>
    </source>
</evidence>
<dbReference type="RefSeq" id="WP_069153729.1">
    <property type="nucleotide sequence ID" value="NZ_MCGH01000003.1"/>
</dbReference>
<dbReference type="SUPFAM" id="SSF56349">
    <property type="entry name" value="DNA breaking-rejoining enzymes"/>
    <property type="match status" value="1"/>
</dbReference>
<feature type="domain" description="Tyr recombinase" evidence="7">
    <location>
        <begin position="155"/>
        <end position="336"/>
    </location>
</feature>
<dbReference type="Pfam" id="PF00589">
    <property type="entry name" value="Phage_integrase"/>
    <property type="match status" value="1"/>
</dbReference>
<dbReference type="PANTHER" id="PTHR30349">
    <property type="entry name" value="PHAGE INTEGRASE-RELATED"/>
    <property type="match status" value="1"/>
</dbReference>
<dbReference type="PROSITE" id="PS51898">
    <property type="entry name" value="TYR_RECOMBINASE"/>
    <property type="match status" value="1"/>
</dbReference>
<dbReference type="InterPro" id="IPR004107">
    <property type="entry name" value="Integrase_SAM-like_N"/>
</dbReference>
<dbReference type="InterPro" id="IPR011010">
    <property type="entry name" value="DNA_brk_join_enz"/>
</dbReference>
<evidence type="ECO:0000256" key="6">
    <source>
        <dbReference type="PROSITE-ProRule" id="PRU01248"/>
    </source>
</evidence>
<dbReference type="Gene3D" id="1.10.150.130">
    <property type="match status" value="1"/>
</dbReference>
<evidence type="ECO:0000313" key="9">
    <source>
        <dbReference type="EMBL" id="ODM03198.1"/>
    </source>
</evidence>
<sequence>MKEQLINDVLLRMQEVINREQLRVLEQVLLAVMYTVDVVRMETGLSTELDDNEYILDTIKLNMKKRDLSNKTIDQYMRASRMFLDVVHKNLRNVVPTDIEYYLNEFSRGKLKSNSPQSINNERQFLSSVFTWLRRCNFITSNPVENVAKKKVPRKPIDFLQGIEVEELRTACDQDTVKGKRERAVLEFLLSTGARVGEVPDIKIADIDFVSGSLMIYGHKDREYREVYLNDAARVHIKRYLDSRQDDSPYLFVTLRKPAAPIHESAYRDLLQDIKAKAELRRRVYPHLMRKTMASSLRQHGASLDDIADILGHANIKVTRDYYAAQAPGQLRHVHKSCIA</sequence>